<evidence type="ECO:0000256" key="3">
    <source>
        <dbReference type="ARBA" id="ARBA00022553"/>
    </source>
</evidence>
<feature type="region of interest" description="C-terminal hotdog fold" evidence="14">
    <location>
        <begin position="1035"/>
        <end position="1169"/>
    </location>
</feature>
<dbReference type="InterPro" id="IPR001227">
    <property type="entry name" value="Ac_transferase_dom_sf"/>
</dbReference>
<dbReference type="Gene3D" id="3.40.47.10">
    <property type="match status" value="2"/>
</dbReference>
<dbReference type="PROSITE" id="PS52004">
    <property type="entry name" value="KS3_2"/>
    <property type="match status" value="2"/>
</dbReference>
<dbReference type="InterPro" id="IPR014030">
    <property type="entry name" value="Ketoacyl_synth_N"/>
</dbReference>
<dbReference type="GO" id="GO:0004315">
    <property type="term" value="F:3-oxoacyl-[acyl-carrier-protein] synthase activity"/>
    <property type="evidence" value="ECO:0007669"/>
    <property type="project" value="InterPro"/>
</dbReference>
<feature type="active site" description="Proton donor; for dehydratase activity" evidence="14">
    <location>
        <position position="2734"/>
    </location>
</feature>
<dbReference type="PROSITE" id="PS52019">
    <property type="entry name" value="PKS_MFAS_DH"/>
    <property type="match status" value="2"/>
</dbReference>
<dbReference type="SUPFAM" id="SSF55048">
    <property type="entry name" value="Probable ACP-binding domain of malonyl-CoA ACP transacylase"/>
    <property type="match status" value="2"/>
</dbReference>
<evidence type="ECO:0000259" key="19">
    <source>
        <dbReference type="PROSITE" id="PS52019"/>
    </source>
</evidence>
<comment type="subunit">
    <text evidence="12">Homodimer. Erythronolide synthase is composed of EryAI, EryAII and EryAIII multimodular (2 modules) polypeptides each coding for a functional synthase subunit which participates in 2 of the six FAS-like elongation steps required for formation of the polyketide. Module 1, 2, 3, 4, 5, and 6 participating in biosynthesis steps 1, 2, 3, 4, 5, and 6, respectively.</text>
</comment>
<comment type="pathway">
    <text evidence="11">Antibiotic biosynthesis; erythromycin biosynthesis.</text>
</comment>
<keyword evidence="21" id="KW-1185">Reference proteome</keyword>
<evidence type="ECO:0000256" key="8">
    <source>
        <dbReference type="ARBA" id="ARBA00023315"/>
    </source>
</evidence>
<feature type="domain" description="Carrier" evidence="17">
    <location>
        <begin position="1567"/>
        <end position="1642"/>
    </location>
</feature>
<dbReference type="InterPro" id="IPR016039">
    <property type="entry name" value="Thiolase-like"/>
</dbReference>
<feature type="domain" description="Ketosynthase family 3 (KS3)" evidence="18">
    <location>
        <begin position="1660"/>
        <end position="2084"/>
    </location>
</feature>
<dbReference type="InterPro" id="IPR050091">
    <property type="entry name" value="PKS_NRPS_Biosynth_Enz"/>
</dbReference>
<evidence type="ECO:0000256" key="9">
    <source>
        <dbReference type="ARBA" id="ARBA00052442"/>
    </source>
</evidence>
<dbReference type="Pfam" id="PF00109">
    <property type="entry name" value="ketoacyl-synt"/>
    <property type="match status" value="2"/>
</dbReference>
<feature type="domain" description="PKS/mFAS DH" evidence="19">
    <location>
        <begin position="2543"/>
        <end position="2809"/>
    </location>
</feature>
<keyword evidence="15" id="KW-0175">Coiled coil</keyword>
<feature type="region of interest" description="N-terminal hotdog fold" evidence="14">
    <location>
        <begin position="2543"/>
        <end position="2664"/>
    </location>
</feature>
<feature type="coiled-coil region" evidence="15">
    <location>
        <begin position="1"/>
        <end position="31"/>
    </location>
</feature>
<keyword evidence="5" id="KW-0677">Repeat</keyword>
<dbReference type="InterPro" id="IPR036736">
    <property type="entry name" value="ACP-like_sf"/>
</dbReference>
<feature type="active site" description="Proton donor; for dehydratase activity" evidence="14">
    <location>
        <position position="1094"/>
    </location>
</feature>
<evidence type="ECO:0000256" key="15">
    <source>
        <dbReference type="SAM" id="Coils"/>
    </source>
</evidence>
<dbReference type="PROSITE" id="PS00606">
    <property type="entry name" value="KS3_1"/>
    <property type="match status" value="2"/>
</dbReference>
<dbReference type="STRING" id="1449976.KALB_1470"/>
<dbReference type="eggNOG" id="COG3321">
    <property type="taxonomic scope" value="Bacteria"/>
</dbReference>
<dbReference type="InterPro" id="IPR020807">
    <property type="entry name" value="PKS_DH"/>
</dbReference>
<dbReference type="EMBL" id="CP007155">
    <property type="protein sequence ID" value="AHH94843.1"/>
    <property type="molecule type" value="Genomic_DNA"/>
</dbReference>
<evidence type="ECO:0000256" key="14">
    <source>
        <dbReference type="PROSITE-ProRule" id="PRU01363"/>
    </source>
</evidence>
<evidence type="ECO:0000256" key="5">
    <source>
        <dbReference type="ARBA" id="ARBA00022737"/>
    </source>
</evidence>
<dbReference type="Pfam" id="PF08990">
    <property type="entry name" value="Docking"/>
    <property type="match status" value="1"/>
</dbReference>
<dbReference type="InterPro" id="IPR015083">
    <property type="entry name" value="NorB/c/GfsB-D-like_docking"/>
</dbReference>
<dbReference type="InterPro" id="IPR016035">
    <property type="entry name" value="Acyl_Trfase/lysoPLipase"/>
</dbReference>
<evidence type="ECO:0000256" key="16">
    <source>
        <dbReference type="SAM" id="MobiDB-lite"/>
    </source>
</evidence>
<dbReference type="FunFam" id="3.40.47.10:FF:000019">
    <property type="entry name" value="Polyketide synthase type I"/>
    <property type="match status" value="2"/>
</dbReference>
<dbReference type="GO" id="GO:0031177">
    <property type="term" value="F:phosphopantetheine binding"/>
    <property type="evidence" value="ECO:0007669"/>
    <property type="project" value="InterPro"/>
</dbReference>
<dbReference type="Pfam" id="PF14765">
    <property type="entry name" value="PS-DH"/>
    <property type="match status" value="2"/>
</dbReference>
<dbReference type="InterPro" id="IPR018201">
    <property type="entry name" value="Ketoacyl_synth_AS"/>
</dbReference>
<comment type="catalytic activity">
    <reaction evidence="9">
        <text>6 (S)-methylmalonyl-CoA + propanoyl-CoA + 6 NADPH + 12 H(+) = 6-deoxyerythronolide B + 6 CO2 + 6 NADP(+) + 7 CoA + H2O</text>
        <dbReference type="Rhea" id="RHEA:23068"/>
        <dbReference type="ChEBI" id="CHEBI:15377"/>
        <dbReference type="ChEBI" id="CHEBI:15378"/>
        <dbReference type="ChEBI" id="CHEBI:16089"/>
        <dbReference type="ChEBI" id="CHEBI:16526"/>
        <dbReference type="ChEBI" id="CHEBI:57287"/>
        <dbReference type="ChEBI" id="CHEBI:57327"/>
        <dbReference type="ChEBI" id="CHEBI:57392"/>
        <dbReference type="ChEBI" id="CHEBI:57783"/>
        <dbReference type="ChEBI" id="CHEBI:58349"/>
        <dbReference type="EC" id="2.3.1.94"/>
    </reaction>
</comment>
<dbReference type="PROSITE" id="PS00012">
    <property type="entry name" value="PHOSPHOPANTETHEINE"/>
    <property type="match status" value="2"/>
</dbReference>
<evidence type="ECO:0000256" key="13">
    <source>
        <dbReference type="ARBA" id="ARBA00066981"/>
    </source>
</evidence>
<dbReference type="Pfam" id="PF21089">
    <property type="entry name" value="PKS_DH_N"/>
    <property type="match status" value="2"/>
</dbReference>
<evidence type="ECO:0000259" key="17">
    <source>
        <dbReference type="PROSITE" id="PS50075"/>
    </source>
</evidence>
<evidence type="ECO:0000256" key="7">
    <source>
        <dbReference type="ARBA" id="ARBA00023268"/>
    </source>
</evidence>
<evidence type="ECO:0000313" key="20">
    <source>
        <dbReference type="EMBL" id="AHH94843.1"/>
    </source>
</evidence>
<dbReference type="Pfam" id="PF22953">
    <property type="entry name" value="SpnB_Rossmann"/>
    <property type="match status" value="2"/>
</dbReference>
<dbReference type="EC" id="2.3.1.94" evidence="13"/>
<evidence type="ECO:0000256" key="6">
    <source>
        <dbReference type="ARBA" id="ARBA00023194"/>
    </source>
</evidence>
<dbReference type="InterPro" id="IPR049552">
    <property type="entry name" value="PKS_DH_N"/>
</dbReference>
<feature type="region of interest" description="N-terminal hotdog fold" evidence="14">
    <location>
        <begin position="902"/>
        <end position="1023"/>
    </location>
</feature>
<dbReference type="InterPro" id="IPR057326">
    <property type="entry name" value="KR_dom"/>
</dbReference>
<feature type="active site" description="Proton acceptor; for dehydratase activity" evidence="14">
    <location>
        <position position="2575"/>
    </location>
</feature>
<dbReference type="InterPro" id="IPR006162">
    <property type="entry name" value="Ppantetheine_attach_site"/>
</dbReference>
<dbReference type="SMART" id="SM00827">
    <property type="entry name" value="PKS_AT"/>
    <property type="match status" value="2"/>
</dbReference>
<dbReference type="FunFam" id="1.10.1200.10:FF:000007">
    <property type="entry name" value="Probable polyketide synthase pks17"/>
    <property type="match status" value="2"/>
</dbReference>
<dbReference type="InterPro" id="IPR036291">
    <property type="entry name" value="NAD(P)-bd_dom_sf"/>
</dbReference>
<dbReference type="Pfam" id="PF02801">
    <property type="entry name" value="Ketoacyl-synt_C"/>
    <property type="match status" value="2"/>
</dbReference>
<dbReference type="InterPro" id="IPR014043">
    <property type="entry name" value="Acyl_transferase_dom"/>
</dbReference>
<dbReference type="PROSITE" id="PS50075">
    <property type="entry name" value="CARRIER"/>
    <property type="match status" value="2"/>
</dbReference>
<gene>
    <name evidence="20" type="ORF">KALB_1470</name>
</gene>
<dbReference type="SUPFAM" id="SSF47336">
    <property type="entry name" value="ACP-like"/>
    <property type="match status" value="2"/>
</dbReference>
<dbReference type="HOGENOM" id="CLU_000022_35_8_11"/>
<feature type="domain" description="PKS/mFAS DH" evidence="19">
    <location>
        <begin position="902"/>
        <end position="1169"/>
    </location>
</feature>
<comment type="cofactor">
    <cofactor evidence="1">
        <name>pantetheine 4'-phosphate</name>
        <dbReference type="ChEBI" id="CHEBI:47942"/>
    </cofactor>
</comment>
<dbReference type="FunFam" id="3.40.366.10:FF:000002">
    <property type="entry name" value="Probable polyketide synthase 2"/>
    <property type="match status" value="2"/>
</dbReference>
<name>W5W0Y8_9PSEU</name>
<dbReference type="SMART" id="SM01294">
    <property type="entry name" value="PKS_PP_betabranch"/>
    <property type="match status" value="2"/>
</dbReference>
<dbReference type="Pfam" id="PF00550">
    <property type="entry name" value="PP-binding"/>
    <property type="match status" value="2"/>
</dbReference>
<evidence type="ECO:0000256" key="12">
    <source>
        <dbReference type="ARBA" id="ARBA00063272"/>
    </source>
</evidence>
<evidence type="ECO:0000259" key="18">
    <source>
        <dbReference type="PROSITE" id="PS52004"/>
    </source>
</evidence>
<dbReference type="SMART" id="SM00825">
    <property type="entry name" value="PKS_KS"/>
    <property type="match status" value="2"/>
</dbReference>
<dbReference type="Pfam" id="PF00698">
    <property type="entry name" value="Acyl_transf_1"/>
    <property type="match status" value="2"/>
</dbReference>
<dbReference type="SUPFAM" id="SSF51735">
    <property type="entry name" value="NAD(P)-binding Rossmann-fold domains"/>
    <property type="match status" value="4"/>
</dbReference>
<dbReference type="OrthoDB" id="9778690at2"/>
<dbReference type="Gene3D" id="1.10.1200.10">
    <property type="entry name" value="ACP-like"/>
    <property type="match status" value="2"/>
</dbReference>
<accession>W5W0Y8</accession>
<evidence type="ECO:0000313" key="21">
    <source>
        <dbReference type="Proteomes" id="UP000019225"/>
    </source>
</evidence>
<protein>
    <recommendedName>
        <fullName evidence="13">6-deoxyerythronolide-B synthase</fullName>
        <ecNumber evidence="13">2.3.1.94</ecNumber>
    </recommendedName>
</protein>
<keyword evidence="3" id="KW-0597">Phosphoprotein</keyword>
<sequence>MDNEEKLLEYLKRATADLREARRRLREAQEKDFEPIAVVGMSCRYGGAVRSPEDLWQLVAQGRHDLAGFPTDRGWDLDAIYDPEPGVPGKTYTRSGSFLSDAAEFDAGFFGISPREALAMDPQQRQLLEASWEAFERAGIDPLSLRGSRTGVYFGVMYQDYALRLRSVPEDVSGYMGNGTSGSVASGRVAYVLGLEGPAVSVDTACSSSLVAVHSAVQALRQGECTLALAGGVAIMSIPETFIDFSRQRGLSADGLCKSFAAAADGTGWGEGVGLLVLEKLSDARRNGHEVLAVVRGSAINQDGASNGLTAPNGPSQQRVIQQALANARLTANQVDVVEAHGTGTTLGDPIEAQALLATYGQDRAEPLLLGSIKSNLGHTQSAAGVAGVIKMIMAMRHGLAPKTLHVDEPTPHVDWTSGAVRLLTEPVPWPESDHPRRAAVSSFGISGTNAHLVLEQGPAAEESEVDEPVVTTPVVPWVLSGKTPQALAAQAERLRGFLAQRADLRPLDLAYSLATTRAALEHRAFVVGADRDELVAGLEKLAVTEVVEGRLAVLFTGQGAQRAGMGRELYAAFPAFATAFDEVCAQFELPIREIVFNDESGLLNQTMFTQAALFAVEVALFRLVQSWGLTPDFVAGHSIGELAAAHVAGVLSLADAARLVTARGRLMQDLPPGGAMVAVRATEQEVTPHLTERVGIAAINGPDSVVVSGDEDAVEAVVAHFADRKTRRLTVSHAFHSPRMDPMLEAFGELAAELTYSSPRIPVVSNVTGALAGPELCTPEYWVRHVREAVRFGESVRCLTAEGVTTFLELGPDAVLSAMGQDSVDPDSVALVSALRKERPEVETLTTAISRLHQRGVAVDWAEFFAGRGAARLDLPTYAFQHKRYWLDEAELDPGLTSTDHPLLGAAVELPESEGVVFLGRLSADTQPWLADHVISGTTLLPGTAFVELAIRAGDHVACPVLEELTLESPLVLASHGQVRLQVAVGGPDNTGRRPVSVHSRAGDEPWTRHASGLLGAGDSAPPADLGTWPPEGATAVPVEHWYDTLAGQGYGYGPAFQGLRAAWRRGEEVYAEVVLPEEVEPTSYGLHPALLDAALHAAGLLSTEDAVTLPFAWKNVALHAVGASALRVRLTSVGADGVSLDLADGTGAPVATVESLVARPMASGQPVARDALFRVVWTPLATGTGLAGGLRVETAGGGEVGPEVHRVLALVQDWLAGEADETLVIVTRCATGEELTDLSGAAVCGLVRAAQAENPGRIVLVDLDEAGELPAELPAGEPEIAVRDGKVFVPRMTRVASPAEPLAWDPDGTVLVTGATGALGRLVVRHLIDSGVQDLLLVSRSGGEVEGRAVLACDVADREALRAVLAENSVSAVVHTAGVLDDGVIGSLTPERLDAVLRPKVDAAWNLHELLGDVERFVLFSSAAGTLEPAGQGNYAAANAYLDALAQYRVARGLPAVSLGWGPWAGGGGMAATLSETDLQRMKRFGVGALSDEDGLALFDAVLALDHAAVLPIRLNLAALRNRPEGVPAVLRGLAPAAKRRTASSGQAANAVLPLAGLPAVEQDRYLLDLVCANVATVLGHDSAAAIEPHHPFTEIGFDSLAAVELRNLLGAATGLRLPATLIFDYPTPRALAAHLLETLVPKDKPAAELARVSVVDDDPIAIVAMACRYPGGVSSPEQLWELVHAGVDGISQFPDDRGWDVAGIYDPDPEVPDRTYTREGGFLHEAAEFDPEFFGISPREALAMDPQQRLLLEVAWEAFERAGIDPVSARGSRTGVFAGVMYHDYGSKLGQVPAEVAGYLGNGTLGSVVSGRVAYALGLEGPAVTIDTACSSSLVALHLATQALRNGECELALAGGVTVMSTPDTFIDFSRQRGLSADGRCKAFAGAADGTGWAEGVGLLLVERLSDARRNGHEVLAVVRGSAINQDGASNGLTAPNGPSQQRVIRQALASAGLTPSEVDVVEAHGTGTRLGDPIEAQALLATYGQDRAEPLRLGAIKSNIGHTQAAAGVAGVIKMVMAMRHGVLPRTLHVDEPTPHVDWSAGAVQLLTEAQPWPETGRPRRAGISSFGISGTNAHTIIEQGSTTEPALVPADDELVPVVVSGRTDTALRAQAARLVSYVDSESVGVLDVALSAATTRAALGKRAAVLAADRDELLRGLRALAAGEPAPGLVTGTAADRRTAFLFTGQGSQRLGMGESLHAHFPVFAAAFDELCAEFDQHLDRPLSEVIRGESALLNETVFTQAALFTVEVALFRLVTSWGVRPDYLAGHSIGELAAAHVAGVLSLPDAVALVAARGRLMQELPAGGAMIAVQATESEVAGWLTGRVGIAAVNGPNSVVISGDEQAVVELAGRLTAEGRKVRRLTVSHAFHSPRMEPMLAEFGKIAATLTYAAPTIPIVSNLTGSLAGDELRTPEYWVRHVREAVRFCDGIRHLEGLGVRTFLELGPDAVLSAMGQECVTGEASFTAVLRRDREELRETVTALASVHAQGVPVDWTAFFANRGARRVALPTYAFQRSRYWLESGTALGEATGFGLVPAEHPLLGAAVELPGSGGALLTGRLSLQTQSWLADHVVMDVVLLPGTGFVELAMRAGEQVGCSVLEELTIESPLVFAEREAVAVQVAVGGPDESGRRSLEIYSRAADTEWTRHASGLLAVGQPEPFDLGVWPPEDAVALPMDEVYDRLAARGYGYGPVFQGLRAAWRRGEEVFAEVCLPEGVGAEQFGLHPALLDAAFHADLLDEEDTRTVLPFSWNGVALHSAGASSVRVRLSPNGEDTVTLAMTDMTGAPVISVRALVARAVSAEQLGGNDSLFRLDWTPIHPGTVEAPAAVVLDAEAPDLTTVDSSEVAVLALPVGTGEVPDLTRRTVREVLDLLRAWLSRPELATSTLVIATHGAVSLAGEDLRDLPAAAVWGLVRSAQAEHPGRFVLVDTDDVSSAAALAALGEPELAVRQGQVSVPRLVRTGSDADSTWDPDGTVLITGGTGALGGLVAKHLVTTHGVRKLVLASRRGGGEQLKVELTALGAEVTVAACDTADRQAVASLLAQHSVRSVVHVAGVADNAVISALTPEQVDAVLRPKVDAAWHLHELTADLEHFVLFSSSAGLLLGAGQGNYAAANVFLDALAQHRRAQGLPASSMAWGLWDERGGMAGDLDEAARQRLARLGMPAISVDEGLALFDAALGAEAVTAPIRLDLAALRTRPDGVPALLRGLVRVPARRTTPAGESREPVAVQLAAMSDVERDRFLLDLVRGHVAAVLGFAGAEQVEPTRAFREIGFDSLAAVELRNALGTAVGLRLPATLVFDYPEPVVLAGFLKSELVPEHDGVGSVLAEFERLEAALAAVTSPNGEGERITARLEALLHGWRQAHGPSPAQDGDTDYGSATDDELFDVLDNELGIS</sequence>
<organism evidence="20 21">
    <name type="scientific">Kutzneria albida DSM 43870</name>
    <dbReference type="NCBI Taxonomy" id="1449976"/>
    <lineage>
        <taxon>Bacteria</taxon>
        <taxon>Bacillati</taxon>
        <taxon>Actinomycetota</taxon>
        <taxon>Actinomycetes</taxon>
        <taxon>Pseudonocardiales</taxon>
        <taxon>Pseudonocardiaceae</taxon>
        <taxon>Kutzneria</taxon>
    </lineage>
</organism>
<dbReference type="InterPro" id="IPR009081">
    <property type="entry name" value="PP-bd_ACP"/>
</dbReference>
<dbReference type="Pfam" id="PF16197">
    <property type="entry name" value="KAsynt_C_assoc"/>
    <property type="match status" value="2"/>
</dbReference>
<dbReference type="SMART" id="SM00822">
    <property type="entry name" value="PKS_KR"/>
    <property type="match status" value="2"/>
</dbReference>
<dbReference type="InterPro" id="IPR016036">
    <property type="entry name" value="Malonyl_transacylase_ACP-bd"/>
</dbReference>
<dbReference type="PANTHER" id="PTHR43775">
    <property type="entry name" value="FATTY ACID SYNTHASE"/>
    <property type="match status" value="1"/>
</dbReference>
<keyword evidence="7" id="KW-0511">Multifunctional enzyme</keyword>
<dbReference type="SMART" id="SM00826">
    <property type="entry name" value="PKS_DH"/>
    <property type="match status" value="2"/>
</dbReference>
<dbReference type="InterPro" id="IPR014031">
    <property type="entry name" value="Ketoacyl_synth_C"/>
</dbReference>
<proteinExistence type="predicted"/>
<feature type="active site" description="Proton acceptor; for dehydratase activity" evidence="14">
    <location>
        <position position="934"/>
    </location>
</feature>
<dbReference type="GO" id="GO:0004312">
    <property type="term" value="F:fatty acid synthase activity"/>
    <property type="evidence" value="ECO:0007669"/>
    <property type="project" value="TreeGrafter"/>
</dbReference>
<dbReference type="InterPro" id="IPR032821">
    <property type="entry name" value="PKS_assoc"/>
</dbReference>
<keyword evidence="8" id="KW-0012">Acyltransferase</keyword>
<dbReference type="CDD" id="cd08956">
    <property type="entry name" value="KR_3_FAS_SDR_x"/>
    <property type="match status" value="2"/>
</dbReference>
<evidence type="ECO:0000256" key="2">
    <source>
        <dbReference type="ARBA" id="ARBA00022450"/>
    </source>
</evidence>
<feature type="domain" description="Carrier" evidence="17">
    <location>
        <begin position="3246"/>
        <end position="3321"/>
    </location>
</feature>
<dbReference type="InterPro" id="IPR055123">
    <property type="entry name" value="SpnB-like_Rossmann"/>
</dbReference>
<reference evidence="20 21" key="1">
    <citation type="journal article" date="2014" name="BMC Genomics">
        <title>Complete genome sequence of producer of the glycopeptide antibiotic Aculeximycin Kutzneria albida DSM 43870T, a representative of minor genus of Pseudonocardiaceae.</title>
        <authorList>
            <person name="Rebets Y."/>
            <person name="Tokovenko B."/>
            <person name="Lushchyk I."/>
            <person name="Ruckert C."/>
            <person name="Zaburannyi N."/>
            <person name="Bechthold A."/>
            <person name="Kalinowski J."/>
            <person name="Luzhetskyy A."/>
        </authorList>
    </citation>
    <scope>NUCLEOTIDE SEQUENCE [LARGE SCALE GENOMIC DNA]</scope>
    <source>
        <strain evidence="20">DSM 43870</strain>
    </source>
</reference>
<comment type="function">
    <text evidence="10">Involved in the biosynthesis of antibiotic erythromycin via the biosynthesis of its aglycone precursor, 6-deoxyerythronolide B (6-dEB).</text>
</comment>
<keyword evidence="6" id="KW-0045">Antibiotic biosynthesis</keyword>
<dbReference type="InterPro" id="IPR049900">
    <property type="entry name" value="PKS_mFAS_DH"/>
</dbReference>
<dbReference type="PATRIC" id="fig|1449976.3.peg.1479"/>
<dbReference type="InterPro" id="IPR020841">
    <property type="entry name" value="PKS_Beta-ketoAc_synthase_dom"/>
</dbReference>
<dbReference type="Proteomes" id="UP000019225">
    <property type="component" value="Chromosome"/>
</dbReference>
<dbReference type="SUPFAM" id="SSF53901">
    <property type="entry name" value="Thiolase-like"/>
    <property type="match status" value="2"/>
</dbReference>
<dbReference type="InterPro" id="IPR049551">
    <property type="entry name" value="PKS_DH_C"/>
</dbReference>
<feature type="region of interest" description="C-terminal hotdog fold" evidence="14">
    <location>
        <begin position="2675"/>
        <end position="2809"/>
    </location>
</feature>
<dbReference type="SMART" id="SM00823">
    <property type="entry name" value="PKS_PP"/>
    <property type="match status" value="2"/>
</dbReference>
<feature type="domain" description="Ketosynthase family 3 (KS3)" evidence="18">
    <location>
        <begin position="33"/>
        <end position="457"/>
    </location>
</feature>
<dbReference type="SUPFAM" id="SSF52151">
    <property type="entry name" value="FabD/lysophospholipase-like"/>
    <property type="match status" value="2"/>
</dbReference>
<evidence type="ECO:0000256" key="11">
    <source>
        <dbReference type="ARBA" id="ARBA00060622"/>
    </source>
</evidence>
<dbReference type="Gene3D" id="3.40.50.720">
    <property type="entry name" value="NAD(P)-binding Rossmann-like Domain"/>
    <property type="match status" value="2"/>
</dbReference>
<evidence type="ECO:0000256" key="4">
    <source>
        <dbReference type="ARBA" id="ARBA00022679"/>
    </source>
</evidence>
<dbReference type="InterPro" id="IPR042104">
    <property type="entry name" value="PKS_dehydratase_sf"/>
</dbReference>
<dbReference type="Gene3D" id="3.10.129.110">
    <property type="entry name" value="Polyketide synthase dehydratase"/>
    <property type="match status" value="2"/>
</dbReference>
<dbReference type="InterPro" id="IPR013968">
    <property type="entry name" value="PKS_KR"/>
</dbReference>
<dbReference type="GO" id="GO:0047879">
    <property type="term" value="F:erythronolide synthase activity"/>
    <property type="evidence" value="ECO:0007669"/>
    <property type="project" value="UniProtKB-EC"/>
</dbReference>
<dbReference type="CDD" id="cd00833">
    <property type="entry name" value="PKS"/>
    <property type="match status" value="2"/>
</dbReference>
<keyword evidence="4" id="KW-0808">Transferase</keyword>
<evidence type="ECO:0000256" key="10">
    <source>
        <dbReference type="ARBA" id="ARBA00060158"/>
    </source>
</evidence>
<keyword evidence="2" id="KW-0596">Phosphopantetheine</keyword>
<dbReference type="Pfam" id="PF08659">
    <property type="entry name" value="KR"/>
    <property type="match status" value="2"/>
</dbReference>
<dbReference type="PANTHER" id="PTHR43775:SF51">
    <property type="entry name" value="INACTIVE PHENOLPHTHIOCEROL SYNTHESIS POLYKETIDE SYNTHASE TYPE I PKS1-RELATED"/>
    <property type="match status" value="1"/>
</dbReference>
<dbReference type="Gene3D" id="3.40.366.10">
    <property type="entry name" value="Malonyl-Coenzyme A Acyl Carrier Protein, domain 2"/>
    <property type="match status" value="2"/>
</dbReference>
<dbReference type="InterPro" id="IPR020806">
    <property type="entry name" value="PKS_PP-bd"/>
</dbReference>
<dbReference type="KEGG" id="kal:KALB_1470"/>
<dbReference type="GO" id="GO:0033068">
    <property type="term" value="P:macrolide biosynthetic process"/>
    <property type="evidence" value="ECO:0007669"/>
    <property type="project" value="UniProtKB-ARBA"/>
</dbReference>
<evidence type="ECO:0000256" key="1">
    <source>
        <dbReference type="ARBA" id="ARBA00001957"/>
    </source>
</evidence>
<dbReference type="Gene3D" id="3.30.70.3290">
    <property type="match status" value="2"/>
</dbReference>
<dbReference type="GO" id="GO:0006633">
    <property type="term" value="P:fatty acid biosynthetic process"/>
    <property type="evidence" value="ECO:0007669"/>
    <property type="project" value="InterPro"/>
</dbReference>
<feature type="region of interest" description="Disordered" evidence="16">
    <location>
        <begin position="986"/>
        <end position="1023"/>
    </location>
</feature>